<dbReference type="KEGG" id="slom:PXH66_10605"/>
<dbReference type="RefSeq" id="WP_330928125.1">
    <property type="nucleotide sequence ID" value="NZ_CP119075.1"/>
</dbReference>
<reference evidence="1" key="1">
    <citation type="submission" date="2023-03" db="EMBL/GenBank/DDBJ databases">
        <title>Lomoglobus Profundus gen. nov., sp. nov., a novel member of the phylum Verrucomicrobia, isolated from deep-marine sediment of South China Sea.</title>
        <authorList>
            <person name="Ahmad T."/>
            <person name="Ishaq S.E."/>
            <person name="Wang F."/>
        </authorList>
    </citation>
    <scope>NUCLEOTIDE SEQUENCE</scope>
    <source>
        <strain evidence="1">LMO-M01</strain>
    </source>
</reference>
<proteinExistence type="predicted"/>
<accession>A0AAF0CSM3</accession>
<evidence type="ECO:0000313" key="1">
    <source>
        <dbReference type="EMBL" id="WED67300.1"/>
    </source>
</evidence>
<dbReference type="AlphaFoldDB" id="A0AAF0CSM3"/>
<organism evidence="1 2">
    <name type="scientific">Synoicihabitans lomoniglobus</name>
    <dbReference type="NCBI Taxonomy" id="2909285"/>
    <lineage>
        <taxon>Bacteria</taxon>
        <taxon>Pseudomonadati</taxon>
        <taxon>Verrucomicrobiota</taxon>
        <taxon>Opitutia</taxon>
        <taxon>Opitutales</taxon>
        <taxon>Opitutaceae</taxon>
        <taxon>Synoicihabitans</taxon>
    </lineage>
</organism>
<dbReference type="Proteomes" id="UP001218638">
    <property type="component" value="Chromosome"/>
</dbReference>
<sequence>MDFRTSIPRCLGLLFIGVILQTGCSTVTIDAAETDQWVSPQLSLSWVKKTAKDQIVAHGFDVPNEVEWWITLQVRDTGLVWSVMTVDQGRAARYWVLINDATGDAEFLQPTLPVNPQ</sequence>
<keyword evidence="2" id="KW-1185">Reference proteome</keyword>
<dbReference type="EMBL" id="CP119075">
    <property type="protein sequence ID" value="WED67300.1"/>
    <property type="molecule type" value="Genomic_DNA"/>
</dbReference>
<name>A0AAF0CSM3_9BACT</name>
<evidence type="ECO:0000313" key="2">
    <source>
        <dbReference type="Proteomes" id="UP001218638"/>
    </source>
</evidence>
<protein>
    <submittedName>
        <fullName evidence="1">Uncharacterized protein</fullName>
    </submittedName>
</protein>
<gene>
    <name evidence="1" type="ORF">PXH66_10605</name>
</gene>